<proteinExistence type="predicted"/>
<gene>
    <name evidence="2" type="ORF">V5799_027810</name>
</gene>
<evidence type="ECO:0000313" key="3">
    <source>
        <dbReference type="Proteomes" id="UP001321473"/>
    </source>
</evidence>
<feature type="chain" id="PRO_5042946026" description="Lipocalin-5 1" evidence="1">
    <location>
        <begin position="18"/>
        <end position="175"/>
    </location>
</feature>
<name>A0AAQ4DEN3_AMBAM</name>
<dbReference type="Pfam" id="PF02098">
    <property type="entry name" value="His_binding"/>
    <property type="match status" value="1"/>
</dbReference>
<dbReference type="InterPro" id="IPR002970">
    <property type="entry name" value="Tick_his-bd"/>
</dbReference>
<dbReference type="InterPro" id="IPR012674">
    <property type="entry name" value="Calycin"/>
</dbReference>
<reference evidence="2 3" key="1">
    <citation type="journal article" date="2023" name="Arcadia Sci">
        <title>De novo assembly of a long-read Amblyomma americanum tick genome.</title>
        <authorList>
            <person name="Chou S."/>
            <person name="Poskanzer K.E."/>
            <person name="Rollins M."/>
            <person name="Thuy-Boun P.S."/>
        </authorList>
    </citation>
    <scope>NUCLEOTIDE SEQUENCE [LARGE SCALE GENOMIC DNA]</scope>
    <source>
        <strain evidence="2">F_SG_1</strain>
        <tissue evidence="2">Salivary glands</tissue>
    </source>
</reference>
<dbReference type="GO" id="GO:0030682">
    <property type="term" value="P:symbiont-mediated perturbation of host defenses"/>
    <property type="evidence" value="ECO:0007669"/>
    <property type="project" value="InterPro"/>
</dbReference>
<dbReference type="Gene3D" id="2.40.128.20">
    <property type="match status" value="1"/>
</dbReference>
<protein>
    <recommendedName>
        <fullName evidence="4">Lipocalin-5 1</fullName>
    </recommendedName>
</protein>
<sequence length="175" mass="19991">MRYQRFVVCLLPALAVAAILNSNHPHGPIQAFKTIASLRHVFAIFTSSSNPEFRCLISDAMRFDPKHMVATYVWTFMGLNGDERKTATFDISPGSVPDQLTFYVDHDFSTPYTAYYNYSNYENCLVAIIPYHGENLCMLWADRSVADSVPADCQQQYEDTCNVRFLDYDKKICNV</sequence>
<feature type="signal peptide" evidence="1">
    <location>
        <begin position="1"/>
        <end position="17"/>
    </location>
</feature>
<dbReference type="AlphaFoldDB" id="A0AAQ4DEN3"/>
<dbReference type="Proteomes" id="UP001321473">
    <property type="component" value="Unassembled WGS sequence"/>
</dbReference>
<evidence type="ECO:0000313" key="2">
    <source>
        <dbReference type="EMBL" id="KAK8760923.1"/>
    </source>
</evidence>
<accession>A0AAQ4DEN3</accession>
<keyword evidence="1" id="KW-0732">Signal</keyword>
<dbReference type="GO" id="GO:0043176">
    <property type="term" value="F:amine binding"/>
    <property type="evidence" value="ECO:0007669"/>
    <property type="project" value="InterPro"/>
</dbReference>
<evidence type="ECO:0008006" key="4">
    <source>
        <dbReference type="Google" id="ProtNLM"/>
    </source>
</evidence>
<dbReference type="SUPFAM" id="SSF50814">
    <property type="entry name" value="Lipocalins"/>
    <property type="match status" value="1"/>
</dbReference>
<evidence type="ECO:0000256" key="1">
    <source>
        <dbReference type="SAM" id="SignalP"/>
    </source>
</evidence>
<keyword evidence="3" id="KW-1185">Reference proteome</keyword>
<comment type="caution">
    <text evidence="2">The sequence shown here is derived from an EMBL/GenBank/DDBJ whole genome shotgun (WGS) entry which is preliminary data.</text>
</comment>
<organism evidence="2 3">
    <name type="scientific">Amblyomma americanum</name>
    <name type="common">Lone star tick</name>
    <dbReference type="NCBI Taxonomy" id="6943"/>
    <lineage>
        <taxon>Eukaryota</taxon>
        <taxon>Metazoa</taxon>
        <taxon>Ecdysozoa</taxon>
        <taxon>Arthropoda</taxon>
        <taxon>Chelicerata</taxon>
        <taxon>Arachnida</taxon>
        <taxon>Acari</taxon>
        <taxon>Parasitiformes</taxon>
        <taxon>Ixodida</taxon>
        <taxon>Ixodoidea</taxon>
        <taxon>Ixodidae</taxon>
        <taxon>Amblyomminae</taxon>
        <taxon>Amblyomma</taxon>
    </lineage>
</organism>
<dbReference type="EMBL" id="JARKHS020031728">
    <property type="protein sequence ID" value="KAK8760923.1"/>
    <property type="molecule type" value="Genomic_DNA"/>
</dbReference>